<organism evidence="1 2">
    <name type="scientific">Kingella potus</name>
    <dbReference type="NCBI Taxonomy" id="265175"/>
    <lineage>
        <taxon>Bacteria</taxon>
        <taxon>Pseudomonadati</taxon>
        <taxon>Pseudomonadota</taxon>
        <taxon>Betaproteobacteria</taxon>
        <taxon>Neisseriales</taxon>
        <taxon>Neisseriaceae</taxon>
        <taxon>Kingella</taxon>
    </lineage>
</organism>
<proteinExistence type="predicted"/>
<gene>
    <name evidence="1" type="ORF">NCTC13336_00471</name>
</gene>
<dbReference type="AlphaFoldDB" id="A0A377QYF8"/>
<dbReference type="EMBL" id="UGJJ01000001">
    <property type="protein sequence ID" value="STR00273.1"/>
    <property type="molecule type" value="Genomic_DNA"/>
</dbReference>
<dbReference type="Proteomes" id="UP000254293">
    <property type="component" value="Unassembled WGS sequence"/>
</dbReference>
<keyword evidence="2" id="KW-1185">Reference proteome</keyword>
<evidence type="ECO:0000313" key="2">
    <source>
        <dbReference type="Proteomes" id="UP000254293"/>
    </source>
</evidence>
<accession>A0A377QYF8</accession>
<reference evidence="1 2" key="1">
    <citation type="submission" date="2018-06" db="EMBL/GenBank/DDBJ databases">
        <authorList>
            <consortium name="Pathogen Informatics"/>
            <person name="Doyle S."/>
        </authorList>
    </citation>
    <scope>NUCLEOTIDE SEQUENCE [LARGE SCALE GENOMIC DNA]</scope>
    <source>
        <strain evidence="1 2">NCTC13336</strain>
    </source>
</reference>
<sequence length="145" mass="15751">MSQTKKKRQAAAPAFPPPLFALHAYAADDTLRRISSADYGMEAGQHYVALQTVLRGQNGYLSVQCNGVWHPAEAVELAACNPADAAAYTLCRLILIQSAIAGTYGELTEYGRQQYQSDRAQLPPSCRAALDAAYRLAAERGLFDE</sequence>
<name>A0A377QYF8_9NEIS</name>
<dbReference type="RefSeq" id="WP_115307566.1">
    <property type="nucleotide sequence ID" value="NZ_UGJJ01000001.1"/>
</dbReference>
<protein>
    <submittedName>
        <fullName evidence="1">Uncharacterized protein</fullName>
    </submittedName>
</protein>
<dbReference type="OrthoDB" id="8610841at2"/>
<evidence type="ECO:0000313" key="1">
    <source>
        <dbReference type="EMBL" id="STR00273.1"/>
    </source>
</evidence>